<dbReference type="STRING" id="1354303.M917_1349"/>
<dbReference type="AlphaFoldDB" id="U4T386"/>
<dbReference type="Proteomes" id="UP000016761">
    <property type="component" value="Unassembled WGS sequence"/>
</dbReference>
<dbReference type="EMBL" id="AUSW01000025">
    <property type="protein sequence ID" value="ERL55612.1"/>
    <property type="molecule type" value="Genomic_DNA"/>
</dbReference>
<accession>U4T386</accession>
<evidence type="ECO:0000313" key="2">
    <source>
        <dbReference type="Proteomes" id="UP000016761"/>
    </source>
</evidence>
<gene>
    <name evidence="1" type="ORF">M917_1349</name>
</gene>
<reference evidence="1 2" key="1">
    <citation type="journal article" date="2013" name="Genome Announc.">
        <title>Draft Genome Sequence of Psychrobacter aquaticus Strain CMS 56T, Isolated from a Cyanobacterial Mat Sample Collected from Water Bodies in the McMurdo Dry Valley Region of Antarctica.</title>
        <authorList>
            <person name="Reddy G.S."/>
            <person name="Ara S."/>
            <person name="Singh A."/>
            <person name="Kumar Pinnaka A."/>
            <person name="Shivaji S."/>
        </authorList>
    </citation>
    <scope>NUCLEOTIDE SEQUENCE [LARGE SCALE GENOMIC DNA]</scope>
    <source>
        <strain evidence="1 2">CMS 56</strain>
    </source>
</reference>
<comment type="caution">
    <text evidence="1">The sequence shown here is derived from an EMBL/GenBank/DDBJ whole genome shotgun (WGS) entry which is preliminary data.</text>
</comment>
<protein>
    <submittedName>
        <fullName evidence="1">Uncharacterized protein</fullName>
    </submittedName>
</protein>
<organism evidence="1 2">
    <name type="scientific">Psychrobacter aquaticus CMS 56</name>
    <dbReference type="NCBI Taxonomy" id="1354303"/>
    <lineage>
        <taxon>Bacteria</taxon>
        <taxon>Pseudomonadati</taxon>
        <taxon>Pseudomonadota</taxon>
        <taxon>Gammaproteobacteria</taxon>
        <taxon>Moraxellales</taxon>
        <taxon>Moraxellaceae</taxon>
        <taxon>Psychrobacter</taxon>
    </lineage>
</organism>
<keyword evidence="2" id="KW-1185">Reference proteome</keyword>
<sequence>MRACADLLFDFIRLALLKVLIMLNNSDYYVNCYHKNHY</sequence>
<name>U4T386_9GAMM</name>
<dbReference type="PATRIC" id="fig|1354303.4.peg.1332"/>
<proteinExistence type="predicted"/>
<evidence type="ECO:0000313" key="1">
    <source>
        <dbReference type="EMBL" id="ERL55612.1"/>
    </source>
</evidence>